<dbReference type="InterPro" id="IPR008928">
    <property type="entry name" value="6-hairpin_glycosidase_sf"/>
</dbReference>
<keyword evidence="2" id="KW-1185">Reference proteome</keyword>
<evidence type="ECO:0000313" key="2">
    <source>
        <dbReference type="Proteomes" id="UP000287394"/>
    </source>
</evidence>
<dbReference type="GO" id="GO:0005975">
    <property type="term" value="P:carbohydrate metabolic process"/>
    <property type="evidence" value="ECO:0007669"/>
    <property type="project" value="InterPro"/>
</dbReference>
<proteinExistence type="predicted"/>
<dbReference type="InterPro" id="IPR024462">
    <property type="entry name" value="GH116_N"/>
</dbReference>
<dbReference type="EMBL" id="AP025739">
    <property type="protein sequence ID" value="BDI32091.1"/>
    <property type="molecule type" value="Genomic_DNA"/>
</dbReference>
<gene>
    <name evidence="1" type="ORF">CCAX7_41420</name>
</gene>
<dbReference type="PANTHER" id="PTHR12654">
    <property type="entry name" value="BILE ACID BETA-GLUCOSIDASE-RELATED"/>
    <property type="match status" value="1"/>
</dbReference>
<reference evidence="1 2" key="1">
    <citation type="journal article" date="2019" name="Int. J. Syst. Evol. Microbiol.">
        <title>Capsulimonas corticalis gen. nov., sp. nov., an aerobic capsulated bacterium, of a novel bacterial order, Capsulimonadales ord. nov., of the class Armatimonadia of the phylum Armatimonadetes.</title>
        <authorList>
            <person name="Li J."/>
            <person name="Kudo C."/>
            <person name="Tonouchi A."/>
        </authorList>
    </citation>
    <scope>NUCLEOTIDE SEQUENCE [LARGE SCALE GENOMIC DNA]</scope>
    <source>
        <strain evidence="1 2">AX-7</strain>
    </source>
</reference>
<name>A0A402CXZ8_9BACT</name>
<protein>
    <submittedName>
        <fullName evidence="1">Uncharacterized protein</fullName>
    </submittedName>
</protein>
<dbReference type="OrthoDB" id="1007311at2"/>
<dbReference type="InterPro" id="IPR006775">
    <property type="entry name" value="GH116_catalytic"/>
</dbReference>
<dbReference type="KEGG" id="ccot:CCAX7_41420"/>
<dbReference type="Pfam" id="PF04685">
    <property type="entry name" value="DUF608"/>
    <property type="match status" value="1"/>
</dbReference>
<dbReference type="InterPro" id="IPR012341">
    <property type="entry name" value="6hp_glycosidase-like_sf"/>
</dbReference>
<dbReference type="GO" id="GO:0004553">
    <property type="term" value="F:hydrolase activity, hydrolyzing O-glycosyl compounds"/>
    <property type="evidence" value="ECO:0007669"/>
    <property type="project" value="InterPro"/>
</dbReference>
<evidence type="ECO:0000313" key="1">
    <source>
        <dbReference type="EMBL" id="BDI32091.1"/>
    </source>
</evidence>
<dbReference type="Pfam" id="PF12215">
    <property type="entry name" value="Glyco_hydr_116N"/>
    <property type="match status" value="1"/>
</dbReference>
<sequence>MSLLDSLKTTPRIYRTFAPPALLQIAMPMGGLGAGCICLNGYGGLQDFAIRNKPATTALPDGHSFHDAAFALVHIKGERPVTRLLEGPLPKEKIYDQALQAQGYRHGGHEGMPRFEHAEFDAGYPFGVVRLTDPALPLKAAVTGWSPFIPRDDVHSGMPCAMLEYRFENVGADDVEFEFSYHLSHLIGDEEGGDGSGWRAARTSVLTGENGPLGVRYHSELPATQENYGSAALCAVGWTPRVKAMWLRGGWFDAISGLWRETSTGRFVENDGSEPVEDAASRTGGSILGGAVLKPGESAVFPILIAWHFPNSDMTSGQLPCGGSCGSDCGCAASPAWRTFYAGRWRDAEAVARDAAAQYGALRARTLAFQHALADSTLPPDVIDAVVSNLAILKSATILRQENGNLWAWEGCMTQCGSCPGSCTHVWNYAQAMPHLFPKLERTLRNQELERSMDEEGNINFRSALPDGPTLHGGHAAADGQLGGILKLCRDWMISGDTDWMRRLYPLARRSLDYCIATWDPDRQGGLFEPHHNTYDIEFWGPDGMCGSVYAGALSAMARMANHLGEADQADSYGALARKAAGFMSRELFNGEYYQQKVQWEGLRDQSFLASIAGVDASSTEMKRLLKAEGPKYQYGSGCLSDGVIGAWMATIYGVGAPMDRAEVRSTLSAIFRHNFKRDLSDHVCLQRPGYALGHEPGLILCTWPRGGKPTLPFVYSDEVWTGIEHQVASHLIEEGLVEEGLTIVQAVRARYDGHVRNPFNEYECGSYYARAMASYALLNSLSGFRYCAVTQTLWFGPKIGGGRFQAFFSAESGFGTVRLADGALTVDLIEGELQVAKLVLSQGGQERELSWEATARVGAPVQIPI</sequence>
<dbReference type="Proteomes" id="UP000287394">
    <property type="component" value="Chromosome"/>
</dbReference>
<dbReference type="InterPro" id="IPR052566">
    <property type="entry name" value="Non-lysos_glucosylceramidase"/>
</dbReference>
<dbReference type="AlphaFoldDB" id="A0A402CXZ8"/>
<dbReference type="RefSeq" id="WP_119322212.1">
    <property type="nucleotide sequence ID" value="NZ_AP025739.1"/>
</dbReference>
<accession>A0A402CXZ8</accession>
<dbReference type="SUPFAM" id="SSF48208">
    <property type="entry name" value="Six-hairpin glycosidases"/>
    <property type="match status" value="1"/>
</dbReference>
<dbReference type="PANTHER" id="PTHR12654:SF0">
    <property type="entry name" value="NON-LYSOSOMAL GLUCOSYLCERAMIDASE"/>
    <property type="match status" value="1"/>
</dbReference>
<dbReference type="Gene3D" id="1.50.10.10">
    <property type="match status" value="1"/>
</dbReference>
<organism evidence="1 2">
    <name type="scientific">Capsulimonas corticalis</name>
    <dbReference type="NCBI Taxonomy" id="2219043"/>
    <lineage>
        <taxon>Bacteria</taxon>
        <taxon>Bacillati</taxon>
        <taxon>Armatimonadota</taxon>
        <taxon>Armatimonadia</taxon>
        <taxon>Capsulimonadales</taxon>
        <taxon>Capsulimonadaceae</taxon>
        <taxon>Capsulimonas</taxon>
    </lineage>
</organism>